<name>A0ACC1Y8B9_MELAZ</name>
<gene>
    <name evidence="1" type="ORF">OWV82_010815</name>
</gene>
<protein>
    <submittedName>
        <fullName evidence="1">Benzyl alcohol O-benzoyltransferase</fullName>
    </submittedName>
</protein>
<dbReference type="Proteomes" id="UP001164539">
    <property type="component" value="Chromosome 5"/>
</dbReference>
<reference evidence="1 2" key="1">
    <citation type="journal article" date="2023" name="Science">
        <title>Complex scaffold remodeling in plant triterpene biosynthesis.</title>
        <authorList>
            <person name="De La Pena R."/>
            <person name="Hodgson H."/>
            <person name="Liu J.C."/>
            <person name="Stephenson M.J."/>
            <person name="Martin A.C."/>
            <person name="Owen C."/>
            <person name="Harkess A."/>
            <person name="Leebens-Mack J."/>
            <person name="Jimenez L.E."/>
            <person name="Osbourn A."/>
            <person name="Sattely E.S."/>
        </authorList>
    </citation>
    <scope>NUCLEOTIDE SEQUENCE [LARGE SCALE GENOMIC DNA]</scope>
    <source>
        <strain evidence="2">cv. JPN11</strain>
        <tissue evidence="1">Leaf</tissue>
    </source>
</reference>
<organism evidence="1 2">
    <name type="scientific">Melia azedarach</name>
    <name type="common">Chinaberry tree</name>
    <dbReference type="NCBI Taxonomy" id="155640"/>
    <lineage>
        <taxon>Eukaryota</taxon>
        <taxon>Viridiplantae</taxon>
        <taxon>Streptophyta</taxon>
        <taxon>Embryophyta</taxon>
        <taxon>Tracheophyta</taxon>
        <taxon>Spermatophyta</taxon>
        <taxon>Magnoliopsida</taxon>
        <taxon>eudicotyledons</taxon>
        <taxon>Gunneridae</taxon>
        <taxon>Pentapetalae</taxon>
        <taxon>rosids</taxon>
        <taxon>malvids</taxon>
        <taxon>Sapindales</taxon>
        <taxon>Meliaceae</taxon>
        <taxon>Melia</taxon>
    </lineage>
</organism>
<dbReference type="EMBL" id="CM051398">
    <property type="protein sequence ID" value="KAJ4719204.1"/>
    <property type="molecule type" value="Genomic_DNA"/>
</dbReference>
<comment type="caution">
    <text evidence="1">The sequence shown here is derived from an EMBL/GenBank/DDBJ whole genome shotgun (WGS) entry which is preliminary data.</text>
</comment>
<evidence type="ECO:0000313" key="1">
    <source>
        <dbReference type="EMBL" id="KAJ4719204.1"/>
    </source>
</evidence>
<sequence length="437" mass="49292">MEPKSCQLFSVTRQEPELIIPARPTPQEVKQLSDIDNKKSIRIYSPFICFYRNKPSPPMKGKDPVKLIREALSKALVFYYPLAGRLQEGPNRKLMVDCNGKGVLFVEADANIKLDQLGDSIHPPFPYLKEIMYGIPHVTRLTCGGFIFALLFHHSLCDGPGLKQFLEMLTEFAKGADSPSLMPVWRREILNARNPPQITCPLYEQEKRNESTKPFELKSFFFGPEEISAIRNHVPLHLKNSTKFELITACVWRCRTTALKLKPDQIVRLSCVVNIRGKDYNILPPGYYGNAFASPVVCAKVDDLCKNPLGYAVELVKKVKATMNEEYLKSVIDSIGVMGLPVPPIMENLLVSSTTGQGFEEIDFGWRRPVYAGVAASVPLISLQFKYQTKDRKDGILVLLGLPEPTMKKFEEELKQITHGSVEDLYKIKGTELLSKL</sequence>
<evidence type="ECO:0000313" key="2">
    <source>
        <dbReference type="Proteomes" id="UP001164539"/>
    </source>
</evidence>
<proteinExistence type="predicted"/>
<keyword evidence="2" id="KW-1185">Reference proteome</keyword>
<accession>A0ACC1Y8B9</accession>